<name>A0ACC0Z2R7_9ROSI</name>
<organism evidence="1 2">
    <name type="scientific">Pistacia integerrima</name>
    <dbReference type="NCBI Taxonomy" id="434235"/>
    <lineage>
        <taxon>Eukaryota</taxon>
        <taxon>Viridiplantae</taxon>
        <taxon>Streptophyta</taxon>
        <taxon>Embryophyta</taxon>
        <taxon>Tracheophyta</taxon>
        <taxon>Spermatophyta</taxon>
        <taxon>Magnoliopsida</taxon>
        <taxon>eudicotyledons</taxon>
        <taxon>Gunneridae</taxon>
        <taxon>Pentapetalae</taxon>
        <taxon>rosids</taxon>
        <taxon>malvids</taxon>
        <taxon>Sapindales</taxon>
        <taxon>Anacardiaceae</taxon>
        <taxon>Pistacia</taxon>
    </lineage>
</organism>
<dbReference type="Proteomes" id="UP001163603">
    <property type="component" value="Chromosome 4"/>
</dbReference>
<evidence type="ECO:0000313" key="2">
    <source>
        <dbReference type="Proteomes" id="UP001163603"/>
    </source>
</evidence>
<dbReference type="EMBL" id="CM047739">
    <property type="protein sequence ID" value="KAJ0043955.1"/>
    <property type="molecule type" value="Genomic_DNA"/>
</dbReference>
<comment type="caution">
    <text evidence="1">The sequence shown here is derived from an EMBL/GenBank/DDBJ whole genome shotgun (WGS) entry which is preliminary data.</text>
</comment>
<accession>A0ACC0Z2R7</accession>
<sequence>MQPSHALLDYISFQDPSPSNYPLSSTNSSAGSRPLPSVIPSNPCKSCALELNTSRSSPISSPHVPTPIVEQVPELPLVPTSTIEPLAASDMPITPAQNSTTNQNSHPMLTRGKAEHYSLETIKAAIKQKINPSIKEQYTAIQTLYKYIGVD</sequence>
<reference evidence="2" key="1">
    <citation type="journal article" date="2023" name="G3 (Bethesda)">
        <title>Genome assembly and association tests identify interacting loci associated with vigor, precocity, and sex in interspecific pistachio rootstocks.</title>
        <authorList>
            <person name="Palmer W."/>
            <person name="Jacygrad E."/>
            <person name="Sagayaradj S."/>
            <person name="Cavanaugh K."/>
            <person name="Han R."/>
            <person name="Bertier L."/>
            <person name="Beede B."/>
            <person name="Kafkas S."/>
            <person name="Golino D."/>
            <person name="Preece J."/>
            <person name="Michelmore R."/>
        </authorList>
    </citation>
    <scope>NUCLEOTIDE SEQUENCE [LARGE SCALE GENOMIC DNA]</scope>
</reference>
<proteinExistence type="predicted"/>
<protein>
    <submittedName>
        <fullName evidence="1">Uncharacterized protein</fullName>
    </submittedName>
</protein>
<evidence type="ECO:0000313" key="1">
    <source>
        <dbReference type="EMBL" id="KAJ0043955.1"/>
    </source>
</evidence>
<keyword evidence="2" id="KW-1185">Reference proteome</keyword>
<gene>
    <name evidence="1" type="ORF">Pint_18654</name>
</gene>